<evidence type="ECO:0000313" key="2">
    <source>
        <dbReference type="EMBL" id="KAA8892966.1"/>
    </source>
</evidence>
<dbReference type="InParanoid" id="A0A5J5ED41"/>
<reference evidence="2 3" key="1">
    <citation type="submission" date="2019-09" db="EMBL/GenBank/DDBJ databases">
        <title>Draft genome of the ectomycorrhizal ascomycete Sphaerosporella brunnea.</title>
        <authorList>
            <consortium name="DOE Joint Genome Institute"/>
            <person name="Benucci G.M."/>
            <person name="Marozzi G."/>
            <person name="Antonielli L."/>
            <person name="Sanchez S."/>
            <person name="Marco P."/>
            <person name="Wang X."/>
            <person name="Falini L.B."/>
            <person name="Barry K."/>
            <person name="Haridas S."/>
            <person name="Lipzen A."/>
            <person name="Labutti K."/>
            <person name="Grigoriev I.V."/>
            <person name="Murat C."/>
            <person name="Martin F."/>
            <person name="Albertini E."/>
            <person name="Donnini D."/>
            <person name="Bonito G."/>
        </authorList>
    </citation>
    <scope>NUCLEOTIDE SEQUENCE [LARGE SCALE GENOMIC DNA]</scope>
    <source>
        <strain evidence="2 3">Sb_GMNB300</strain>
    </source>
</reference>
<keyword evidence="3" id="KW-1185">Reference proteome</keyword>
<name>A0A5J5ED41_9PEZI</name>
<dbReference type="Proteomes" id="UP000326924">
    <property type="component" value="Unassembled WGS sequence"/>
</dbReference>
<protein>
    <submittedName>
        <fullName evidence="2">Uncharacterized protein</fullName>
    </submittedName>
</protein>
<proteinExistence type="predicted"/>
<dbReference type="AlphaFoldDB" id="A0A5J5ED41"/>
<evidence type="ECO:0000313" key="3">
    <source>
        <dbReference type="Proteomes" id="UP000326924"/>
    </source>
</evidence>
<evidence type="ECO:0000256" key="1">
    <source>
        <dbReference type="SAM" id="MobiDB-lite"/>
    </source>
</evidence>
<accession>A0A5J5ED41</accession>
<dbReference type="EMBL" id="VXIS01000535">
    <property type="protein sequence ID" value="KAA8892966.1"/>
    <property type="molecule type" value="Genomic_DNA"/>
</dbReference>
<sequence>MHDRLSPRVCRATNTPPPPAAPQHQPARHTTVPDYITPHPPPPTDHHHHLHHHHKMRLPTTTTTALLLPLAYAATTCSPSTCTSPSVWCAPLARNALLSQFGCLANPGSTFLYNGGETTARHPNSACSATFGTPENWQIYVHCGDLKEKLDGVIDECIGKGSGAGLRLEGEGMGSDGKALREWGVDACGGKAGEVVFQRE</sequence>
<feature type="region of interest" description="Disordered" evidence="1">
    <location>
        <begin position="1"/>
        <end position="54"/>
    </location>
</feature>
<gene>
    <name evidence="2" type="ORF">FN846DRAFT_589845</name>
</gene>
<comment type="caution">
    <text evidence="2">The sequence shown here is derived from an EMBL/GenBank/DDBJ whole genome shotgun (WGS) entry which is preliminary data.</text>
</comment>
<organism evidence="2 3">
    <name type="scientific">Sphaerosporella brunnea</name>
    <dbReference type="NCBI Taxonomy" id="1250544"/>
    <lineage>
        <taxon>Eukaryota</taxon>
        <taxon>Fungi</taxon>
        <taxon>Dikarya</taxon>
        <taxon>Ascomycota</taxon>
        <taxon>Pezizomycotina</taxon>
        <taxon>Pezizomycetes</taxon>
        <taxon>Pezizales</taxon>
        <taxon>Pyronemataceae</taxon>
        <taxon>Sphaerosporella</taxon>
    </lineage>
</organism>